<protein>
    <submittedName>
        <fullName evidence="1">Uncharacterized protein</fullName>
    </submittedName>
</protein>
<name>A0ACB0M1W3_TRIPR</name>
<gene>
    <name evidence="1" type="ORF">MILVUS5_LOCUS37983</name>
</gene>
<reference evidence="1" key="1">
    <citation type="submission" date="2023-10" db="EMBL/GenBank/DDBJ databases">
        <authorList>
            <person name="Rodriguez Cubillos JULIANA M."/>
            <person name="De Vega J."/>
        </authorList>
    </citation>
    <scope>NUCLEOTIDE SEQUENCE</scope>
</reference>
<dbReference type="Proteomes" id="UP001177021">
    <property type="component" value="Unassembled WGS sequence"/>
</dbReference>
<evidence type="ECO:0000313" key="2">
    <source>
        <dbReference type="Proteomes" id="UP001177021"/>
    </source>
</evidence>
<accession>A0ACB0M1W3</accession>
<comment type="caution">
    <text evidence="1">The sequence shown here is derived from an EMBL/GenBank/DDBJ whole genome shotgun (WGS) entry which is preliminary data.</text>
</comment>
<keyword evidence="2" id="KW-1185">Reference proteome</keyword>
<dbReference type="EMBL" id="CASHSV030000716">
    <property type="protein sequence ID" value="CAJ2674817.1"/>
    <property type="molecule type" value="Genomic_DNA"/>
</dbReference>
<organism evidence="1 2">
    <name type="scientific">Trifolium pratense</name>
    <name type="common">Red clover</name>
    <dbReference type="NCBI Taxonomy" id="57577"/>
    <lineage>
        <taxon>Eukaryota</taxon>
        <taxon>Viridiplantae</taxon>
        <taxon>Streptophyta</taxon>
        <taxon>Embryophyta</taxon>
        <taxon>Tracheophyta</taxon>
        <taxon>Spermatophyta</taxon>
        <taxon>Magnoliopsida</taxon>
        <taxon>eudicotyledons</taxon>
        <taxon>Gunneridae</taxon>
        <taxon>Pentapetalae</taxon>
        <taxon>rosids</taxon>
        <taxon>fabids</taxon>
        <taxon>Fabales</taxon>
        <taxon>Fabaceae</taxon>
        <taxon>Papilionoideae</taxon>
        <taxon>50 kb inversion clade</taxon>
        <taxon>NPAAA clade</taxon>
        <taxon>Hologalegina</taxon>
        <taxon>IRL clade</taxon>
        <taxon>Trifolieae</taxon>
        <taxon>Trifolium</taxon>
    </lineage>
</organism>
<evidence type="ECO:0000313" key="1">
    <source>
        <dbReference type="EMBL" id="CAJ2674817.1"/>
    </source>
</evidence>
<proteinExistence type="predicted"/>
<sequence length="69" mass="7800">MMVYSGRKLSKNKYAFGTLISNEISGRVEALPRVDNILFSDPFLKRHADPGGVLETHHGRKRSWRTDAA</sequence>